<evidence type="ECO:0000313" key="3">
    <source>
        <dbReference type="Proteomes" id="UP000665043"/>
    </source>
</evidence>
<gene>
    <name evidence="2" type="ORF">ERJ70_00505</name>
</gene>
<name>A0ABX7VMA3_9BACI</name>
<accession>A0ABX7VMA3</accession>
<dbReference type="InterPro" id="IPR029068">
    <property type="entry name" value="Glyas_Bleomycin-R_OHBP_Dase"/>
</dbReference>
<feature type="domain" description="Glyoxalase/fosfomycin resistance/dioxygenase" evidence="1">
    <location>
        <begin position="4"/>
        <end position="71"/>
    </location>
</feature>
<sequence length="77" mass="9024">MYILEHEGGAMFCLMEHENHPSPVRFNFYVDDLDGLWEELKDKVEVLEVLFTTAYGSRKFTIFDIDGNELGFVQDNF</sequence>
<reference evidence="2 3" key="1">
    <citation type="submission" date="2019-12" db="EMBL/GenBank/DDBJ databases">
        <title>The whole genome sequencing of a strain isolated from a Mars analog, Dalangtan Playa.</title>
        <authorList>
            <person name="Huang T."/>
        </authorList>
    </citation>
    <scope>NUCLEOTIDE SEQUENCE [LARGE SCALE GENOMIC DNA]</scope>
    <source>
        <strain evidence="2 3">DP4-553-S</strain>
    </source>
</reference>
<evidence type="ECO:0000259" key="1">
    <source>
        <dbReference type="Pfam" id="PF00903"/>
    </source>
</evidence>
<dbReference type="RefSeq" id="WP_374099744.1">
    <property type="nucleotide sequence ID" value="NZ_CP046956.1"/>
</dbReference>
<dbReference type="EMBL" id="CP046956">
    <property type="protein sequence ID" value="QTM97937.1"/>
    <property type="molecule type" value="Genomic_DNA"/>
</dbReference>
<dbReference type="InterPro" id="IPR004360">
    <property type="entry name" value="Glyas_Fos-R_dOase_dom"/>
</dbReference>
<dbReference type="Pfam" id="PF00903">
    <property type="entry name" value="Glyoxalase"/>
    <property type="match status" value="1"/>
</dbReference>
<organism evidence="2 3">
    <name type="scientific">Sediminibacillus dalangtanensis</name>
    <dbReference type="NCBI Taxonomy" id="2729421"/>
    <lineage>
        <taxon>Bacteria</taxon>
        <taxon>Bacillati</taxon>
        <taxon>Bacillota</taxon>
        <taxon>Bacilli</taxon>
        <taxon>Bacillales</taxon>
        <taxon>Bacillaceae</taxon>
        <taxon>Sediminibacillus</taxon>
    </lineage>
</organism>
<dbReference type="Proteomes" id="UP000665043">
    <property type="component" value="Chromosome"/>
</dbReference>
<dbReference type="SUPFAM" id="SSF54593">
    <property type="entry name" value="Glyoxalase/Bleomycin resistance protein/Dihydroxybiphenyl dioxygenase"/>
    <property type="match status" value="1"/>
</dbReference>
<keyword evidence="3" id="KW-1185">Reference proteome</keyword>
<evidence type="ECO:0000313" key="2">
    <source>
        <dbReference type="EMBL" id="QTM97937.1"/>
    </source>
</evidence>
<dbReference type="Gene3D" id="3.10.180.10">
    <property type="entry name" value="2,3-Dihydroxybiphenyl 1,2-Dioxygenase, domain 1"/>
    <property type="match status" value="1"/>
</dbReference>
<proteinExistence type="predicted"/>
<protein>
    <recommendedName>
        <fullName evidence="1">Glyoxalase/fosfomycin resistance/dioxygenase domain-containing protein</fullName>
    </recommendedName>
</protein>